<dbReference type="Proteomes" id="UP000314294">
    <property type="component" value="Unassembled WGS sequence"/>
</dbReference>
<reference evidence="1 2" key="1">
    <citation type="submission" date="2019-03" db="EMBL/GenBank/DDBJ databases">
        <title>First draft genome of Liparis tanakae, snailfish: a comprehensive survey of snailfish specific genes.</title>
        <authorList>
            <person name="Kim W."/>
            <person name="Song I."/>
            <person name="Jeong J.-H."/>
            <person name="Kim D."/>
            <person name="Kim S."/>
            <person name="Ryu S."/>
            <person name="Song J.Y."/>
            <person name="Lee S.K."/>
        </authorList>
    </citation>
    <scope>NUCLEOTIDE SEQUENCE [LARGE SCALE GENOMIC DNA]</scope>
    <source>
        <tissue evidence="1">Muscle</tissue>
    </source>
</reference>
<protein>
    <submittedName>
        <fullName evidence="1">Uncharacterized protein</fullName>
    </submittedName>
</protein>
<keyword evidence="2" id="KW-1185">Reference proteome</keyword>
<evidence type="ECO:0000313" key="2">
    <source>
        <dbReference type="Proteomes" id="UP000314294"/>
    </source>
</evidence>
<evidence type="ECO:0000313" key="1">
    <source>
        <dbReference type="EMBL" id="TNN44750.1"/>
    </source>
</evidence>
<dbReference type="AlphaFoldDB" id="A0A4Z2FV41"/>
<sequence>MNYRARGPRLASSRAAAVIADSLADRHRLPPAVLRRRSPRRAAAEGPLSHFELKTQGALQAHLATYCSQKVIVQLFEHSCTQHGDYFYKDMSGGIVCIPAPRAPLARSAVHHSSRPPHWLRSER</sequence>
<gene>
    <name evidence="1" type="ORF">EYF80_045050</name>
</gene>
<comment type="caution">
    <text evidence="1">The sequence shown here is derived from an EMBL/GenBank/DDBJ whole genome shotgun (WGS) entry which is preliminary data.</text>
</comment>
<proteinExistence type="predicted"/>
<name>A0A4Z2FV41_9TELE</name>
<dbReference type="EMBL" id="SRLO01000886">
    <property type="protein sequence ID" value="TNN44750.1"/>
    <property type="molecule type" value="Genomic_DNA"/>
</dbReference>
<accession>A0A4Z2FV41</accession>
<organism evidence="1 2">
    <name type="scientific">Liparis tanakae</name>
    <name type="common">Tanaka's snailfish</name>
    <dbReference type="NCBI Taxonomy" id="230148"/>
    <lineage>
        <taxon>Eukaryota</taxon>
        <taxon>Metazoa</taxon>
        <taxon>Chordata</taxon>
        <taxon>Craniata</taxon>
        <taxon>Vertebrata</taxon>
        <taxon>Euteleostomi</taxon>
        <taxon>Actinopterygii</taxon>
        <taxon>Neopterygii</taxon>
        <taxon>Teleostei</taxon>
        <taxon>Neoteleostei</taxon>
        <taxon>Acanthomorphata</taxon>
        <taxon>Eupercaria</taxon>
        <taxon>Perciformes</taxon>
        <taxon>Cottioidei</taxon>
        <taxon>Cottales</taxon>
        <taxon>Liparidae</taxon>
        <taxon>Liparis</taxon>
    </lineage>
</organism>